<evidence type="ECO:0000256" key="12">
    <source>
        <dbReference type="SAM" id="Phobius"/>
    </source>
</evidence>
<keyword evidence="6" id="KW-0997">Cell inner membrane</keyword>
<dbReference type="SUPFAM" id="SSF53448">
    <property type="entry name" value="Nucleotide-diphospho-sugar transferases"/>
    <property type="match status" value="1"/>
</dbReference>
<evidence type="ECO:0000313" key="15">
    <source>
        <dbReference type="Proteomes" id="UP000186336"/>
    </source>
</evidence>
<dbReference type="InterPro" id="IPR050321">
    <property type="entry name" value="Glycosyltr_2/OpgH_subfam"/>
</dbReference>
<dbReference type="EMBL" id="CP019312">
    <property type="protein sequence ID" value="APX10494.1"/>
    <property type="molecule type" value="Genomic_DNA"/>
</dbReference>
<dbReference type="RefSeq" id="WP_076626362.1">
    <property type="nucleotide sequence ID" value="NZ_CP019312.1"/>
</dbReference>
<evidence type="ECO:0000256" key="6">
    <source>
        <dbReference type="ARBA" id="ARBA00022519"/>
    </source>
</evidence>
<keyword evidence="9 12" id="KW-0812">Transmembrane</keyword>
<keyword evidence="15" id="KW-1185">Reference proteome</keyword>
<evidence type="ECO:0000256" key="8">
    <source>
        <dbReference type="ARBA" id="ARBA00022679"/>
    </source>
</evidence>
<evidence type="ECO:0000256" key="11">
    <source>
        <dbReference type="ARBA" id="ARBA00023136"/>
    </source>
</evidence>
<dbReference type="AlphaFoldDB" id="A0A1P8MR38"/>
<evidence type="ECO:0000256" key="1">
    <source>
        <dbReference type="ARBA" id="ARBA00004429"/>
    </source>
</evidence>
<feature type="transmembrane region" description="Helical" evidence="12">
    <location>
        <begin position="40"/>
        <end position="60"/>
    </location>
</feature>
<evidence type="ECO:0000259" key="13">
    <source>
        <dbReference type="Pfam" id="PF13632"/>
    </source>
</evidence>
<evidence type="ECO:0000256" key="9">
    <source>
        <dbReference type="ARBA" id="ARBA00022692"/>
    </source>
</evidence>
<protein>
    <recommendedName>
        <fullName evidence="4">Glucans biosynthesis glucosyltransferase H</fullName>
    </recommendedName>
</protein>
<keyword evidence="10 12" id="KW-1133">Transmembrane helix</keyword>
<keyword evidence="8 14" id="KW-0808">Transferase</keyword>
<dbReference type="Pfam" id="PF13632">
    <property type="entry name" value="Glyco_trans_2_3"/>
    <property type="match status" value="1"/>
</dbReference>
<dbReference type="GO" id="GO:0016758">
    <property type="term" value="F:hexosyltransferase activity"/>
    <property type="evidence" value="ECO:0007669"/>
    <property type="project" value="TreeGrafter"/>
</dbReference>
<proteinExistence type="inferred from homology"/>
<evidence type="ECO:0000256" key="2">
    <source>
        <dbReference type="ARBA" id="ARBA00005001"/>
    </source>
</evidence>
<evidence type="ECO:0000256" key="3">
    <source>
        <dbReference type="ARBA" id="ARBA00009337"/>
    </source>
</evidence>
<feature type="transmembrane region" description="Helical" evidence="12">
    <location>
        <begin position="435"/>
        <end position="460"/>
    </location>
</feature>
<accession>A0A1P8MR38</accession>
<dbReference type="InterPro" id="IPR001173">
    <property type="entry name" value="Glyco_trans_2-like"/>
</dbReference>
<dbReference type="STRING" id="299262.BWR18_01330"/>
<feature type="transmembrane region" description="Helical" evidence="12">
    <location>
        <begin position="380"/>
        <end position="403"/>
    </location>
</feature>
<dbReference type="PANTHER" id="PTHR43867:SF5">
    <property type="entry name" value="GLUCANS BIOSYNTHESIS GLUCOSYLTRANSFERASE H"/>
    <property type="match status" value="1"/>
</dbReference>
<evidence type="ECO:0000256" key="4">
    <source>
        <dbReference type="ARBA" id="ARBA00020585"/>
    </source>
</evidence>
<evidence type="ECO:0000256" key="5">
    <source>
        <dbReference type="ARBA" id="ARBA00022475"/>
    </source>
</evidence>
<keyword evidence="11 12" id="KW-0472">Membrane</keyword>
<evidence type="ECO:0000256" key="10">
    <source>
        <dbReference type="ARBA" id="ARBA00022989"/>
    </source>
</evidence>
<dbReference type="Gene3D" id="3.90.550.10">
    <property type="entry name" value="Spore Coat Polysaccharide Biosynthesis Protein SpsA, Chain A"/>
    <property type="match status" value="1"/>
</dbReference>
<dbReference type="Proteomes" id="UP000186336">
    <property type="component" value="Chromosome"/>
</dbReference>
<comment type="similarity">
    <text evidence="3">Belongs to the glycosyltransferase 2 family. OpgH subfamily.</text>
</comment>
<sequence>MNHAAMPPQAPLEMPAQDFANAPVGVDAGTERQDPIWRMAVFLPALAITGGVLWGLYGLFAMSGMTGFEYVLLTLIGLTFIWVTIAVSTVGVGLAGRLDPARKPATGDPLDVALLVPVYNEAPWDVFGNAAAMLADLTRQKGGHRYSLFILSDTTDNAIAAQEWAAFQALQARAPLPVHYRRRAQNTDKKVGNLVDWITGWGAAYEAMLVLDADSLMTGRAIDRLSTELAADPKAGLIQSFPQLIGANTLFARMQQFSNIAYGWLLAEGLAHWARTEGNYWGHNAIIRTHAFASSAGLPYLRGLAGRRDLILSHDFVEASLLRRAGWRVRFLPRISGSFEETPGTLIDYVIRDRRWCRGNLQHLRLLTTRGLHPVSRFHLFQGAAAYLMSPAWFVLLVFWALLGRDADTNVISYFNEANPLFPNWPPAMTHINSAIFLVVMYAMLLTPKITSALIIAANGKAVRLFGGRRVFAGAVLTELALSVAYAPIMMIQQTKAVIGGLIGRGGWTPQSRTAQAYPMVTLIKFHWIESIIGGLLFLGLGMGLVSWWLIPIAVSLAFAVPLSGLSAYPLAQIGLAGLRLDNPLTLREPAIVVSARTQRAEMRARIEAPKIAAE</sequence>
<dbReference type="NCBIfam" id="NF003962">
    <property type="entry name" value="PRK05454.2-5"/>
    <property type="match status" value="1"/>
</dbReference>
<feature type="domain" description="Glycosyltransferase 2-like" evidence="13">
    <location>
        <begin position="209"/>
        <end position="402"/>
    </location>
</feature>
<dbReference type="KEGG" id="tom:BWR18_01330"/>
<dbReference type="PANTHER" id="PTHR43867">
    <property type="entry name" value="CELLULOSE SYNTHASE CATALYTIC SUBUNIT A [UDP-FORMING]"/>
    <property type="match status" value="1"/>
</dbReference>
<name>A0A1P8MR38_9RHOB</name>
<dbReference type="NCBIfam" id="NF003958">
    <property type="entry name" value="PRK05454.2-1"/>
    <property type="match status" value="1"/>
</dbReference>
<feature type="transmembrane region" description="Helical" evidence="12">
    <location>
        <begin position="557"/>
        <end position="579"/>
    </location>
</feature>
<dbReference type="OrthoDB" id="9775281at2"/>
<gene>
    <name evidence="14" type="ORF">BWR18_01330</name>
</gene>
<keyword evidence="7" id="KW-0328">Glycosyltransferase</keyword>
<evidence type="ECO:0000313" key="14">
    <source>
        <dbReference type="EMBL" id="APX10494.1"/>
    </source>
</evidence>
<keyword evidence="5" id="KW-1003">Cell membrane</keyword>
<comment type="pathway">
    <text evidence="2">Glycan metabolism; osmoregulated periplasmic glucan (OPG) biosynthesis.</text>
</comment>
<organism evidence="14 15">
    <name type="scientific">Tateyamaria omphalii</name>
    <dbReference type="NCBI Taxonomy" id="299262"/>
    <lineage>
        <taxon>Bacteria</taxon>
        <taxon>Pseudomonadati</taxon>
        <taxon>Pseudomonadota</taxon>
        <taxon>Alphaproteobacteria</taxon>
        <taxon>Rhodobacterales</taxon>
        <taxon>Roseobacteraceae</taxon>
        <taxon>Tateyamaria</taxon>
    </lineage>
</organism>
<comment type="subcellular location">
    <subcellularLocation>
        <location evidence="1">Cell inner membrane</location>
        <topology evidence="1">Multi-pass membrane protein</topology>
    </subcellularLocation>
</comment>
<evidence type="ECO:0000256" key="7">
    <source>
        <dbReference type="ARBA" id="ARBA00022676"/>
    </source>
</evidence>
<reference evidence="14 15" key="1">
    <citation type="submission" date="2017-01" db="EMBL/GenBank/DDBJ databases">
        <title>Complete genome of Tateyamaria omphalii DOK1-4 isolated from seawater in Dokdo.</title>
        <authorList>
            <person name="Kim J.H."/>
            <person name="Chi W.-J."/>
        </authorList>
    </citation>
    <scope>NUCLEOTIDE SEQUENCE [LARGE SCALE GENOMIC DNA]</scope>
    <source>
        <strain evidence="14 15">DOK1-4</strain>
    </source>
</reference>
<feature type="transmembrane region" description="Helical" evidence="12">
    <location>
        <begin position="528"/>
        <end position="551"/>
    </location>
</feature>
<dbReference type="GO" id="GO:0005886">
    <property type="term" value="C:plasma membrane"/>
    <property type="evidence" value="ECO:0007669"/>
    <property type="project" value="UniProtKB-SubCell"/>
</dbReference>
<dbReference type="InterPro" id="IPR029044">
    <property type="entry name" value="Nucleotide-diphossugar_trans"/>
</dbReference>
<feature type="transmembrane region" description="Helical" evidence="12">
    <location>
        <begin position="72"/>
        <end position="95"/>
    </location>
</feature>